<evidence type="ECO:0000313" key="1">
    <source>
        <dbReference type="EMBL" id="NEC53838.1"/>
    </source>
</evidence>
<reference evidence="1 2" key="1">
    <citation type="submission" date="2020-01" db="EMBL/GenBank/DDBJ databases">
        <title>Insect and environment-associated Actinomycetes.</title>
        <authorList>
            <person name="Currrie C."/>
            <person name="Chevrette M."/>
            <person name="Carlson C."/>
            <person name="Stubbendieck R."/>
            <person name="Wendt-Pienkowski E."/>
        </authorList>
    </citation>
    <scope>NUCLEOTIDE SEQUENCE [LARGE SCALE GENOMIC DNA]</scope>
    <source>
        <strain evidence="1 2">SID8189</strain>
    </source>
</reference>
<dbReference type="EMBL" id="JAAGNA010001256">
    <property type="protein sequence ID" value="NEC53838.1"/>
    <property type="molecule type" value="Genomic_DNA"/>
</dbReference>
<protein>
    <submittedName>
        <fullName evidence="1">Uncharacterized protein</fullName>
    </submittedName>
</protein>
<accession>A0A9X5HGL7</accession>
<sequence length="88" mass="9178">AGKAHEAARRCLGTEDGTLDRASFEELFPASGPGTVFDEHGGTAPGWADAVLAEGLFVPAGDGHRFGHEELADWLQGAHLDLDGALHT</sequence>
<dbReference type="RefSeq" id="WP_163092014.1">
    <property type="nucleotide sequence ID" value="NZ_JAAGNA010001256.1"/>
</dbReference>
<comment type="caution">
    <text evidence="1">The sequence shown here is derived from an EMBL/GenBank/DDBJ whole genome shotgun (WGS) entry which is preliminary data.</text>
</comment>
<feature type="non-terminal residue" evidence="1">
    <location>
        <position position="1"/>
    </location>
</feature>
<dbReference type="AlphaFoldDB" id="A0A9X5HGL7"/>
<proteinExistence type="predicted"/>
<name>A0A9X5HGL7_9ACTN</name>
<gene>
    <name evidence="1" type="ORF">G3I18_35640</name>
</gene>
<dbReference type="Proteomes" id="UP000471745">
    <property type="component" value="Unassembled WGS sequence"/>
</dbReference>
<keyword evidence="2" id="KW-1185">Reference proteome</keyword>
<feature type="non-terminal residue" evidence="1">
    <location>
        <position position="88"/>
    </location>
</feature>
<evidence type="ECO:0000313" key="2">
    <source>
        <dbReference type="Proteomes" id="UP000471745"/>
    </source>
</evidence>
<organism evidence="1 2">
    <name type="scientific">Actinospica acidiphila</name>
    <dbReference type="NCBI Taxonomy" id="304899"/>
    <lineage>
        <taxon>Bacteria</taxon>
        <taxon>Bacillati</taxon>
        <taxon>Actinomycetota</taxon>
        <taxon>Actinomycetes</taxon>
        <taxon>Catenulisporales</taxon>
        <taxon>Actinospicaceae</taxon>
        <taxon>Actinospica</taxon>
    </lineage>
</organism>